<name>S8DTB2_9LAMI</name>
<keyword evidence="3" id="KW-1185">Reference proteome</keyword>
<dbReference type="PANTHER" id="PTHR13950">
    <property type="entry name" value="RABCONNECTIN-RELATED"/>
    <property type="match status" value="1"/>
</dbReference>
<sequence>FSIPFVFEGHRHGLTRVCSVPLPPNCQGNFMSSRFLVVGIWMDDFLALSWEITVHCYELEDSYCSVHLPTNESEFSRKRYSISVQSCCSSFPVPHNDVKIISCDVISPSDLIFSSQQKLDSVDVLGSSCYAYHLITGCTSGSIKLWRSVPPQSVSLSTDWCLLGIVTTGHGPPLALSPSPCFQRIAVASASSLPNYSMQVSIWECMPVQTLGGFIQEEKLYFDGDIVALKWSKLGNGQLLLGICLQNEFRVYISKRCDLGILKRENHSDGMGWICIAVANALPSISDFLWGPKGSVMVLHCGYLSLFSQFVVSADSAISDRDICLPGFVDFTKSSGSSVEQYQLKPSFNLSSDSNLKSVKNAVSSVGTYDPSSPVCFWSLSQITEKIAGCLPLFHPGVLLLNLYSGKWKCALIALRHLTENLDYYVVNRRRTSSKMPFPVSLSSYLEGKPSNSSDQVCQTSSSHFQSGVSFFTPVFNVEDHCSAPTLSSSRSDFDEFVAAFKHLCDHKHINEVEKMEAVAIINVLQDVSDPDSPSAYGCLDEFGRRFWVATKLRNLYYAQISNQSIQAKEMFVSSALINWAFHSDCHDVLFNSVLSKESSWEEMRRMGVGFWYTNVAELRVKIEGLARRRYLKSKDPKACALLYVALSRVQVLAGLFKISKNDKDKVLADFLSRNFQEDKNKAAALKNAYVLMGKHELELAIAFFLLGGDTSSAVTVCAKSLGDEQLALVISRLAEGCGGPLERNLISKFLLPSALSKGDLWMACFLEWVLGNYYQSFLILLGVQSISEVYLSMTSSSYETFLDPIISQFCLMLAVKPCMKSAIGEFSASVLCQLATLMNASSLAKCGLP</sequence>
<dbReference type="Proteomes" id="UP000015453">
    <property type="component" value="Unassembled WGS sequence"/>
</dbReference>
<feature type="non-terminal residue" evidence="2">
    <location>
        <position position="850"/>
    </location>
</feature>
<dbReference type="GO" id="GO:0043291">
    <property type="term" value="C:RAVE complex"/>
    <property type="evidence" value="ECO:0007669"/>
    <property type="project" value="TreeGrafter"/>
</dbReference>
<dbReference type="OrthoDB" id="342131at2759"/>
<proteinExistence type="predicted"/>
<gene>
    <name evidence="2" type="ORF">M569_08385</name>
</gene>
<dbReference type="InterPro" id="IPR052208">
    <property type="entry name" value="DmX-like/RAVE_component"/>
</dbReference>
<dbReference type="SUPFAM" id="SSF50978">
    <property type="entry name" value="WD40 repeat-like"/>
    <property type="match status" value="1"/>
</dbReference>
<dbReference type="InterPro" id="IPR022033">
    <property type="entry name" value="Rav1p_C"/>
</dbReference>
<accession>S8DTB2</accession>
<dbReference type="EMBL" id="AUSU01003704">
    <property type="protein sequence ID" value="EPS66383.1"/>
    <property type="molecule type" value="Genomic_DNA"/>
</dbReference>
<evidence type="ECO:0000313" key="2">
    <source>
        <dbReference type="EMBL" id="EPS66383.1"/>
    </source>
</evidence>
<dbReference type="GO" id="GO:0007035">
    <property type="term" value="P:vacuolar acidification"/>
    <property type="evidence" value="ECO:0007669"/>
    <property type="project" value="TreeGrafter"/>
</dbReference>
<dbReference type="Pfam" id="PF12234">
    <property type="entry name" value="Rav1p_C"/>
    <property type="match status" value="1"/>
</dbReference>
<organism evidence="2 3">
    <name type="scientific">Genlisea aurea</name>
    <dbReference type="NCBI Taxonomy" id="192259"/>
    <lineage>
        <taxon>Eukaryota</taxon>
        <taxon>Viridiplantae</taxon>
        <taxon>Streptophyta</taxon>
        <taxon>Embryophyta</taxon>
        <taxon>Tracheophyta</taxon>
        <taxon>Spermatophyta</taxon>
        <taxon>Magnoliopsida</taxon>
        <taxon>eudicotyledons</taxon>
        <taxon>Gunneridae</taxon>
        <taxon>Pentapetalae</taxon>
        <taxon>asterids</taxon>
        <taxon>lamiids</taxon>
        <taxon>Lamiales</taxon>
        <taxon>Lentibulariaceae</taxon>
        <taxon>Genlisea</taxon>
    </lineage>
</organism>
<comment type="caution">
    <text evidence="2">The sequence shown here is derived from an EMBL/GenBank/DDBJ whole genome shotgun (WGS) entry which is preliminary data.</text>
</comment>
<protein>
    <recommendedName>
        <fullName evidence="1">RAVE complex protein Rav1 C-terminal domain-containing protein</fullName>
    </recommendedName>
</protein>
<reference evidence="2 3" key="1">
    <citation type="journal article" date="2013" name="BMC Genomics">
        <title>The miniature genome of a carnivorous plant Genlisea aurea contains a low number of genes and short non-coding sequences.</title>
        <authorList>
            <person name="Leushkin E.V."/>
            <person name="Sutormin R.A."/>
            <person name="Nabieva E.R."/>
            <person name="Penin A.A."/>
            <person name="Kondrashov A.S."/>
            <person name="Logacheva M.D."/>
        </authorList>
    </citation>
    <scope>NUCLEOTIDE SEQUENCE [LARGE SCALE GENOMIC DNA]</scope>
</reference>
<feature type="non-terminal residue" evidence="2">
    <location>
        <position position="1"/>
    </location>
</feature>
<dbReference type="InterPro" id="IPR036322">
    <property type="entry name" value="WD40_repeat_dom_sf"/>
</dbReference>
<dbReference type="AlphaFoldDB" id="S8DTB2"/>
<evidence type="ECO:0000313" key="3">
    <source>
        <dbReference type="Proteomes" id="UP000015453"/>
    </source>
</evidence>
<feature type="domain" description="RAVE complex protein Rav1 C-terminal" evidence="1">
    <location>
        <begin position="196"/>
        <end position="781"/>
    </location>
</feature>
<evidence type="ECO:0000259" key="1">
    <source>
        <dbReference type="Pfam" id="PF12234"/>
    </source>
</evidence>
<dbReference type="PANTHER" id="PTHR13950:SF9">
    <property type="entry name" value="RABCONNECTIN-3A"/>
    <property type="match status" value="1"/>
</dbReference>